<protein>
    <submittedName>
        <fullName evidence="1">Uncharacterized protein</fullName>
    </submittedName>
</protein>
<dbReference type="Proteomes" id="UP000003434">
    <property type="component" value="Unassembled WGS sequence"/>
</dbReference>
<proteinExistence type="predicted"/>
<dbReference type="RefSeq" id="WP_008750280.1">
    <property type="nucleotide sequence ID" value="NZ_GL622296.1"/>
</dbReference>
<evidence type="ECO:0000313" key="2">
    <source>
        <dbReference type="Proteomes" id="UP000003434"/>
    </source>
</evidence>
<gene>
    <name evidence="1" type="ORF">HMPREF0381_0509</name>
</gene>
<dbReference type="HOGENOM" id="CLU_1600631_0_0_9"/>
<dbReference type="eggNOG" id="ENOG5033TV3">
    <property type="taxonomic scope" value="Bacteria"/>
</dbReference>
<comment type="caution">
    <text evidence="1">The sequence shown here is derived from an EMBL/GenBank/DDBJ whole genome shotgun (WGS) entry which is preliminary data.</text>
</comment>
<dbReference type="AlphaFoldDB" id="E6LKM4"/>
<dbReference type="EMBL" id="AEPW01000009">
    <property type="protein sequence ID" value="EFU77682.1"/>
    <property type="molecule type" value="Genomic_DNA"/>
</dbReference>
<reference evidence="1 2" key="1">
    <citation type="submission" date="2010-12" db="EMBL/GenBank/DDBJ databases">
        <authorList>
            <person name="Muzny D."/>
            <person name="Qin X."/>
            <person name="Deng J."/>
            <person name="Jiang H."/>
            <person name="Liu Y."/>
            <person name="Qu J."/>
            <person name="Song X.-Z."/>
            <person name="Zhang L."/>
            <person name="Thornton R."/>
            <person name="Coyle M."/>
            <person name="Francisco L."/>
            <person name="Jackson L."/>
            <person name="Javaid M."/>
            <person name="Korchina V."/>
            <person name="Kovar C."/>
            <person name="Mata R."/>
            <person name="Mathew T."/>
            <person name="Ngo R."/>
            <person name="Nguyen L."/>
            <person name="Nguyen N."/>
            <person name="Okwuonu G."/>
            <person name="Ongeri F."/>
            <person name="Pham C."/>
            <person name="Simmons D."/>
            <person name="Wilczek-Boney K."/>
            <person name="Hale W."/>
            <person name="Jakkamsetti A."/>
            <person name="Pham P."/>
            <person name="Ruth R."/>
            <person name="San Lucas F."/>
            <person name="Warren J."/>
            <person name="Zhang J."/>
            <person name="Zhao Z."/>
            <person name="Zhou C."/>
            <person name="Zhu D."/>
            <person name="Lee S."/>
            <person name="Bess C."/>
            <person name="Blankenburg K."/>
            <person name="Forbes L."/>
            <person name="Fu Q."/>
            <person name="Gubbala S."/>
            <person name="Hirani K."/>
            <person name="Jayaseelan J.C."/>
            <person name="Lara F."/>
            <person name="Munidasa M."/>
            <person name="Palculict T."/>
            <person name="Patil S."/>
            <person name="Pu L.-L."/>
            <person name="Saada N."/>
            <person name="Tang L."/>
            <person name="Weissenberger G."/>
            <person name="Zhu Y."/>
            <person name="Hemphill L."/>
            <person name="Shang Y."/>
            <person name="Youmans B."/>
            <person name="Ayvaz T."/>
            <person name="Ross M."/>
            <person name="Santibanez J."/>
            <person name="Aqrawi P."/>
            <person name="Gross S."/>
            <person name="Joshi V."/>
            <person name="Fowler G."/>
            <person name="Nazareth L."/>
            <person name="Reid J."/>
            <person name="Worley K."/>
            <person name="Petrosino J."/>
            <person name="Highlander S."/>
            <person name="Gibbs R."/>
        </authorList>
    </citation>
    <scope>NUCLEOTIDE SEQUENCE [LARGE SCALE GENOMIC DNA]</scope>
    <source>
        <strain evidence="1 2">DSM 3986</strain>
    </source>
</reference>
<accession>E6LKM4</accession>
<organism evidence="1 2">
    <name type="scientific">Lachnoanaerobaculum saburreum DSM 3986</name>
    <dbReference type="NCBI Taxonomy" id="887325"/>
    <lineage>
        <taxon>Bacteria</taxon>
        <taxon>Bacillati</taxon>
        <taxon>Bacillota</taxon>
        <taxon>Clostridia</taxon>
        <taxon>Lachnospirales</taxon>
        <taxon>Lachnospiraceae</taxon>
        <taxon>Lachnoanaerobaculum</taxon>
    </lineage>
</organism>
<name>E6LKM4_9FIRM</name>
<evidence type="ECO:0000313" key="1">
    <source>
        <dbReference type="EMBL" id="EFU77682.1"/>
    </source>
</evidence>
<sequence>MRKFDVEKLEQKISELEAIDGITIAIWGIKPDDEKYVVNFDIGINTLFDLLSFTEYDVERGDFDPDINDIFIIDTFYDCIMNFANMTVEYLAENTINIYVPVENSFVKLEIRGIEYEEVAVTGYERVANYVGEKPFKVGVFNYDTMEYDNFPQDFVAGESKFYWYG</sequence>